<evidence type="ECO:0000313" key="4">
    <source>
        <dbReference type="Proteomes" id="UP000515512"/>
    </source>
</evidence>
<keyword evidence="1" id="KW-0472">Membrane</keyword>
<feature type="transmembrane region" description="Helical" evidence="1">
    <location>
        <begin position="102"/>
        <end position="121"/>
    </location>
</feature>
<name>A0A7D6ZIE9_9NOCA</name>
<gene>
    <name evidence="3" type="ORF">H0264_25535</name>
</gene>
<dbReference type="GO" id="GO:0080120">
    <property type="term" value="P:CAAX-box protein maturation"/>
    <property type="evidence" value="ECO:0007669"/>
    <property type="project" value="UniProtKB-ARBA"/>
</dbReference>
<dbReference type="KEGG" id="nhu:H0264_25535"/>
<dbReference type="RefSeq" id="WP_181579889.1">
    <property type="nucleotide sequence ID" value="NZ_CP059399.1"/>
</dbReference>
<feature type="transmembrane region" description="Helical" evidence="1">
    <location>
        <begin position="165"/>
        <end position="182"/>
    </location>
</feature>
<sequence length="206" mass="21949">MALFALGAGVLLWLLPTFASIWLEDPSGSDFDIILVVRWAAAMLLLSFVLFVERRPLSSLGLRIPQRRDVAVVVPITAAALITGILLYSLVGGGGDTQTSSIIDSLSVIAAIHLIVNAAVVEELFFRGLLMERVIELTGRPWLAALASFVVFTGSHIPGSGWATALTMTAAGAALFAGIYWWRRNLVLCIEAHALSNLPILGVALG</sequence>
<feature type="transmembrane region" description="Helical" evidence="1">
    <location>
        <begin position="72"/>
        <end position="90"/>
    </location>
</feature>
<dbReference type="GO" id="GO:0006508">
    <property type="term" value="P:proteolysis"/>
    <property type="evidence" value="ECO:0007669"/>
    <property type="project" value="UniProtKB-KW"/>
</dbReference>
<evidence type="ECO:0000313" key="3">
    <source>
        <dbReference type="EMBL" id="QLY28683.1"/>
    </source>
</evidence>
<dbReference type="Proteomes" id="UP000515512">
    <property type="component" value="Chromosome"/>
</dbReference>
<keyword evidence="4" id="KW-1185">Reference proteome</keyword>
<keyword evidence="3" id="KW-0378">Hydrolase</keyword>
<keyword evidence="1" id="KW-1133">Transmembrane helix</keyword>
<dbReference type="AlphaFoldDB" id="A0A7D6ZIE9"/>
<organism evidence="3 4">
    <name type="scientific">Nocardia huaxiensis</name>
    <dbReference type="NCBI Taxonomy" id="2755382"/>
    <lineage>
        <taxon>Bacteria</taxon>
        <taxon>Bacillati</taxon>
        <taxon>Actinomycetota</taxon>
        <taxon>Actinomycetes</taxon>
        <taxon>Mycobacteriales</taxon>
        <taxon>Nocardiaceae</taxon>
        <taxon>Nocardia</taxon>
    </lineage>
</organism>
<keyword evidence="3" id="KW-0645">Protease</keyword>
<dbReference type="EMBL" id="CP059399">
    <property type="protein sequence ID" value="QLY28683.1"/>
    <property type="molecule type" value="Genomic_DNA"/>
</dbReference>
<proteinExistence type="predicted"/>
<feature type="transmembrane region" description="Helical" evidence="1">
    <location>
        <begin position="142"/>
        <end position="159"/>
    </location>
</feature>
<protein>
    <submittedName>
        <fullName evidence="3">CPBP family intramembrane metalloprotease</fullName>
    </submittedName>
</protein>
<keyword evidence="1" id="KW-0812">Transmembrane</keyword>
<feature type="domain" description="CAAX prenyl protease 2/Lysostaphin resistance protein A-like" evidence="2">
    <location>
        <begin position="107"/>
        <end position="198"/>
    </location>
</feature>
<accession>A0A7D6ZIE9</accession>
<dbReference type="GO" id="GO:0004175">
    <property type="term" value="F:endopeptidase activity"/>
    <property type="evidence" value="ECO:0007669"/>
    <property type="project" value="UniProtKB-ARBA"/>
</dbReference>
<feature type="transmembrane region" description="Helical" evidence="1">
    <location>
        <begin position="35"/>
        <end position="52"/>
    </location>
</feature>
<dbReference type="Pfam" id="PF02517">
    <property type="entry name" value="Rce1-like"/>
    <property type="match status" value="1"/>
</dbReference>
<evidence type="ECO:0000259" key="2">
    <source>
        <dbReference type="Pfam" id="PF02517"/>
    </source>
</evidence>
<keyword evidence="3" id="KW-0482">Metalloprotease</keyword>
<evidence type="ECO:0000256" key="1">
    <source>
        <dbReference type="SAM" id="Phobius"/>
    </source>
</evidence>
<dbReference type="InterPro" id="IPR003675">
    <property type="entry name" value="Rce1/LyrA-like_dom"/>
</dbReference>
<dbReference type="GO" id="GO:0008237">
    <property type="term" value="F:metallopeptidase activity"/>
    <property type="evidence" value="ECO:0007669"/>
    <property type="project" value="UniProtKB-KW"/>
</dbReference>
<reference evidence="3 4" key="1">
    <citation type="submission" date="2020-07" db="EMBL/GenBank/DDBJ databases">
        <authorList>
            <person name="Zhuang K."/>
            <person name="Ran Y."/>
        </authorList>
    </citation>
    <scope>NUCLEOTIDE SEQUENCE [LARGE SCALE GENOMIC DNA]</scope>
    <source>
        <strain evidence="3 4">WCH-YHL-001</strain>
    </source>
</reference>